<evidence type="ECO:0000256" key="5">
    <source>
        <dbReference type="ARBA" id="ARBA00022723"/>
    </source>
</evidence>
<keyword evidence="6" id="KW-0378">Hydrolase</keyword>
<sequence>MAPLSPTSKQAIERLRSYVPPPTNYDSVPLSRQAAVLLLLFADRRGDLRVILTIRSNTLKSYPGQAALPGGKADSLSETPFETARREAFEEIGLPNIDQKFPSPFWVEHLCEMPANLARTELVVRPCVALLHSYNEATGEDADPEEAFMPQLDAKEVAAVFSGPFHNFLMTRDEPRGEDDFNLPGDPSEWYAGTWTNWNTTWWRMHHFFVPITNQRVTKSRRKSIDQDAAVEELEKQEMSMGLNRYRVFGMTARIVVDAARVAYAEEPQFEHNSHFGTDRGDTLMVSSSIQYVINVVMTIPALLWVDRWGRRPTLLVGAFFMMLWLFINAGLLASYGHPAPEDRAVEAQSWLISGPPKLFPLRVRGKAVALATSSNWAFNFALGYFVPPAFVNIQWKTYILFAVFCVAMFIHVYFMFPETAGKTLEEVESIFTDPNGIKYIGTPAWKTRVDFRRAALLEQTGVKDEEKLATNYQEDTKEAAA</sequence>
<feature type="transmembrane region" description="Helical" evidence="11">
    <location>
        <begin position="315"/>
        <end position="336"/>
    </location>
</feature>
<evidence type="ECO:0000256" key="7">
    <source>
        <dbReference type="ARBA" id="ARBA00022842"/>
    </source>
</evidence>
<keyword evidence="14" id="KW-1185">Reference proteome</keyword>
<organism evidence="13 14">
    <name type="scientific">Emergomyces africanus</name>
    <dbReference type="NCBI Taxonomy" id="1955775"/>
    <lineage>
        <taxon>Eukaryota</taxon>
        <taxon>Fungi</taxon>
        <taxon>Dikarya</taxon>
        <taxon>Ascomycota</taxon>
        <taxon>Pezizomycotina</taxon>
        <taxon>Eurotiomycetes</taxon>
        <taxon>Eurotiomycetidae</taxon>
        <taxon>Onygenales</taxon>
        <taxon>Ajellomycetaceae</taxon>
        <taxon>Emergomyces</taxon>
    </lineage>
</organism>
<dbReference type="Proteomes" id="UP000091918">
    <property type="component" value="Unassembled WGS sequence"/>
</dbReference>
<dbReference type="InterPro" id="IPR036259">
    <property type="entry name" value="MFS_trans_sf"/>
</dbReference>
<evidence type="ECO:0000313" key="14">
    <source>
        <dbReference type="Proteomes" id="UP000091918"/>
    </source>
</evidence>
<evidence type="ECO:0000256" key="4">
    <source>
        <dbReference type="ARBA" id="ARBA00022692"/>
    </source>
</evidence>
<dbReference type="InterPro" id="IPR005828">
    <property type="entry name" value="MFS_sugar_transport-like"/>
</dbReference>
<keyword evidence="5" id="KW-0479">Metal-binding</keyword>
<gene>
    <name evidence="13" type="ORF">ACJ72_01673</name>
</gene>
<accession>A0A1B7P4K2</accession>
<dbReference type="GO" id="GO:0010945">
    <property type="term" value="F:coenzyme A diphosphatase activity"/>
    <property type="evidence" value="ECO:0007669"/>
    <property type="project" value="InterPro"/>
</dbReference>
<name>A0A1B7P4K2_9EURO</name>
<evidence type="ECO:0000256" key="9">
    <source>
        <dbReference type="ARBA" id="ARBA00023136"/>
    </source>
</evidence>
<comment type="cofactor">
    <cofactor evidence="1">
        <name>Mn(2+)</name>
        <dbReference type="ChEBI" id="CHEBI:29035"/>
    </cofactor>
</comment>
<dbReference type="PROSITE" id="PS51462">
    <property type="entry name" value="NUDIX"/>
    <property type="match status" value="1"/>
</dbReference>
<dbReference type="GO" id="GO:0015938">
    <property type="term" value="P:coenzyme A catabolic process"/>
    <property type="evidence" value="ECO:0007669"/>
    <property type="project" value="TreeGrafter"/>
</dbReference>
<evidence type="ECO:0000256" key="10">
    <source>
        <dbReference type="ARBA" id="ARBA00023211"/>
    </source>
</evidence>
<dbReference type="EMBL" id="LGUA01000118">
    <property type="protein sequence ID" value="OAX83971.1"/>
    <property type="molecule type" value="Genomic_DNA"/>
</dbReference>
<feature type="domain" description="Nudix hydrolase" evidence="12">
    <location>
        <begin position="31"/>
        <end position="184"/>
    </location>
</feature>
<evidence type="ECO:0000256" key="11">
    <source>
        <dbReference type="SAM" id="Phobius"/>
    </source>
</evidence>
<dbReference type="AlphaFoldDB" id="A0A1B7P4K2"/>
<dbReference type="SUPFAM" id="SSF103473">
    <property type="entry name" value="MFS general substrate transporter"/>
    <property type="match status" value="1"/>
</dbReference>
<dbReference type="GO" id="GO:0022857">
    <property type="term" value="F:transmembrane transporter activity"/>
    <property type="evidence" value="ECO:0007669"/>
    <property type="project" value="InterPro"/>
</dbReference>
<keyword evidence="9 11" id="KW-0472">Membrane</keyword>
<comment type="subcellular location">
    <subcellularLocation>
        <location evidence="3">Membrane</location>
    </subcellularLocation>
</comment>
<dbReference type="Gene3D" id="3.90.79.10">
    <property type="entry name" value="Nucleoside Triphosphate Pyrophosphohydrolase"/>
    <property type="match status" value="1"/>
</dbReference>
<comment type="cofactor">
    <cofactor evidence="2">
        <name>Mg(2+)</name>
        <dbReference type="ChEBI" id="CHEBI:18420"/>
    </cofactor>
</comment>
<dbReference type="SUPFAM" id="SSF55811">
    <property type="entry name" value="Nudix"/>
    <property type="match status" value="1"/>
</dbReference>
<evidence type="ECO:0000259" key="12">
    <source>
        <dbReference type="PROSITE" id="PS51462"/>
    </source>
</evidence>
<dbReference type="InterPro" id="IPR045121">
    <property type="entry name" value="CoAse"/>
</dbReference>
<evidence type="ECO:0000313" key="13">
    <source>
        <dbReference type="EMBL" id="OAX83971.1"/>
    </source>
</evidence>
<dbReference type="Pfam" id="PF00293">
    <property type="entry name" value="NUDIX"/>
    <property type="match status" value="1"/>
</dbReference>
<dbReference type="PANTHER" id="PTHR12992">
    <property type="entry name" value="NUDIX HYDROLASE"/>
    <property type="match status" value="1"/>
</dbReference>
<evidence type="ECO:0000256" key="3">
    <source>
        <dbReference type="ARBA" id="ARBA00004370"/>
    </source>
</evidence>
<keyword evidence="7" id="KW-0460">Magnesium</keyword>
<evidence type="ECO:0000256" key="8">
    <source>
        <dbReference type="ARBA" id="ARBA00022989"/>
    </source>
</evidence>
<protein>
    <recommendedName>
        <fullName evidence="12">Nudix hydrolase domain-containing protein</fullName>
    </recommendedName>
</protein>
<dbReference type="CDD" id="cd03426">
    <property type="entry name" value="NUDIX_CoAse_Nudt7"/>
    <property type="match status" value="1"/>
</dbReference>
<dbReference type="Pfam" id="PF00083">
    <property type="entry name" value="Sugar_tr"/>
    <property type="match status" value="2"/>
</dbReference>
<keyword evidence="4 11" id="KW-0812">Transmembrane</keyword>
<evidence type="ECO:0000256" key="6">
    <source>
        <dbReference type="ARBA" id="ARBA00022801"/>
    </source>
</evidence>
<dbReference type="Gene3D" id="1.20.1250.20">
    <property type="entry name" value="MFS general substrate transporter like domains"/>
    <property type="match status" value="1"/>
</dbReference>
<dbReference type="GO" id="GO:0046872">
    <property type="term" value="F:metal ion binding"/>
    <property type="evidence" value="ECO:0007669"/>
    <property type="project" value="UniProtKB-KW"/>
</dbReference>
<keyword evidence="10" id="KW-0464">Manganese</keyword>
<evidence type="ECO:0000256" key="2">
    <source>
        <dbReference type="ARBA" id="ARBA00001946"/>
    </source>
</evidence>
<proteinExistence type="predicted"/>
<reference evidence="13 14" key="1">
    <citation type="submission" date="2015-07" db="EMBL/GenBank/DDBJ databases">
        <title>Emmonsia species relationships and genome sequence.</title>
        <authorList>
            <person name="Cuomo C.A."/>
            <person name="Schwartz I.S."/>
            <person name="Kenyon C."/>
            <person name="de Hoog G.S."/>
            <person name="Govender N.P."/>
            <person name="Botha A."/>
            <person name="Moreno L."/>
            <person name="de Vries M."/>
            <person name="Munoz J.F."/>
            <person name="Stielow J.B."/>
        </authorList>
    </citation>
    <scope>NUCLEOTIDE SEQUENCE [LARGE SCALE GENOMIC DNA]</scope>
    <source>
        <strain evidence="13 14">CBS 136260</strain>
    </source>
</reference>
<feature type="transmembrane region" description="Helical" evidence="11">
    <location>
        <begin position="284"/>
        <end position="306"/>
    </location>
</feature>
<feature type="transmembrane region" description="Helical" evidence="11">
    <location>
        <begin position="368"/>
        <end position="387"/>
    </location>
</feature>
<dbReference type="PANTHER" id="PTHR12992:SF24">
    <property type="entry name" value="PEROXISOMAL COENZYME A DIPHOSPHATASE NUDT7"/>
    <property type="match status" value="1"/>
</dbReference>
<feature type="transmembrane region" description="Helical" evidence="11">
    <location>
        <begin position="399"/>
        <end position="417"/>
    </location>
</feature>
<evidence type="ECO:0000256" key="1">
    <source>
        <dbReference type="ARBA" id="ARBA00001936"/>
    </source>
</evidence>
<dbReference type="InterPro" id="IPR015797">
    <property type="entry name" value="NUDIX_hydrolase-like_dom_sf"/>
</dbReference>
<dbReference type="InterPro" id="IPR000086">
    <property type="entry name" value="NUDIX_hydrolase_dom"/>
</dbReference>
<keyword evidence="8 11" id="KW-1133">Transmembrane helix</keyword>
<comment type="caution">
    <text evidence="13">The sequence shown here is derived from an EMBL/GenBank/DDBJ whole genome shotgun (WGS) entry which is preliminary data.</text>
</comment>
<dbReference type="GO" id="GO:0016020">
    <property type="term" value="C:membrane"/>
    <property type="evidence" value="ECO:0007669"/>
    <property type="project" value="UniProtKB-SubCell"/>
</dbReference>
<dbReference type="OrthoDB" id="206213at2759"/>
<dbReference type="STRING" id="1658172.A0A1B7P4K2"/>